<keyword evidence="10" id="KW-1185">Reference proteome</keyword>
<dbReference type="SMART" id="SM00267">
    <property type="entry name" value="GGDEF"/>
    <property type="match status" value="1"/>
</dbReference>
<dbReference type="Gene3D" id="3.40.50.2300">
    <property type="match status" value="2"/>
</dbReference>
<dbReference type="InterPro" id="IPR001789">
    <property type="entry name" value="Sig_transdc_resp-reg_receiver"/>
</dbReference>
<dbReference type="PANTHER" id="PTHR48111:SF1">
    <property type="entry name" value="TWO-COMPONENT RESPONSE REGULATOR ORR33"/>
    <property type="match status" value="1"/>
</dbReference>
<sequence length="552" mass="61263">MDSYERRSRFVHRFATPLTTLNAGLALLERYLAESNANSAQIAEVMGLLNRSATRLGSAIDVLQEYMFDHPTGIQVIIPDEVLAQRPQHPVQTPTEKPNLALPKYPPDIDTSKPCVLLIEDSQTYRAVVSARLTQSGYNVVTAPDGMAGLDLARAYQPVAIILDLMLPHLNGEQVAFVLGEDPETKHIPIIIYTGLEAKQTEKLELDPRLQIIRKDEALDRLPIMVSELVIKSRKKTIAELLVIEDDQEIQQVVSQGLSNAGYSITVTTSGEEGLRLAMRQPFDLIMLDLMLPDIDGWTVLRQLRERTQTATTPLMLVSALGKPEEKVRGFQLGADDYITKPFDWNELLARISASLRRREVEGNANPSTMLPGNRAIERAIAARLDRKQPFVVGYCDLDHFKAYNDQYGFLKGDAIIHQTARIITGAVERSGAAGDFVGHIGGDDFVFLAHPDNVVAICESIIREFDQLAPLYYDIESRQRGFIRQNDREGNPKQFPFVSISIGVVSSLNHQITHFAEFGDLAADVKKRAKAHKGSVYLIETGDKATVNAAG</sequence>
<dbReference type="Pfam" id="PF00990">
    <property type="entry name" value="GGDEF"/>
    <property type="match status" value="1"/>
</dbReference>
<dbReference type="Pfam" id="PF00072">
    <property type="entry name" value="Response_reg"/>
    <property type="match status" value="2"/>
</dbReference>
<keyword evidence="3" id="KW-0805">Transcription regulation</keyword>
<dbReference type="RefSeq" id="WP_345724142.1">
    <property type="nucleotide sequence ID" value="NZ_BAABRU010000020.1"/>
</dbReference>
<keyword evidence="1 6" id="KW-0597">Phosphoprotein</keyword>
<feature type="modified residue" description="4-aspartylphosphate" evidence="6">
    <location>
        <position position="289"/>
    </location>
</feature>
<dbReference type="PROSITE" id="PS50110">
    <property type="entry name" value="RESPONSE_REGULATORY"/>
    <property type="match status" value="2"/>
</dbReference>
<feature type="domain" description="Response regulatory" evidence="7">
    <location>
        <begin position="115"/>
        <end position="230"/>
    </location>
</feature>
<dbReference type="SUPFAM" id="SSF55073">
    <property type="entry name" value="Nucleotide cyclase"/>
    <property type="match status" value="1"/>
</dbReference>
<keyword evidence="2" id="KW-0902">Two-component regulatory system</keyword>
<evidence type="ECO:0000256" key="3">
    <source>
        <dbReference type="ARBA" id="ARBA00023015"/>
    </source>
</evidence>
<gene>
    <name evidence="9" type="primary">rssB_9</name>
    <name evidence="9" type="ORF">Hgul01_04360</name>
</gene>
<evidence type="ECO:0000256" key="4">
    <source>
        <dbReference type="ARBA" id="ARBA00023125"/>
    </source>
</evidence>
<feature type="domain" description="Response regulatory" evidence="7">
    <location>
        <begin position="240"/>
        <end position="356"/>
    </location>
</feature>
<dbReference type="PROSITE" id="PS50887">
    <property type="entry name" value="GGDEF"/>
    <property type="match status" value="1"/>
</dbReference>
<keyword evidence="5" id="KW-0804">Transcription</keyword>
<dbReference type="InterPro" id="IPR000160">
    <property type="entry name" value="GGDEF_dom"/>
</dbReference>
<protein>
    <submittedName>
        <fullName evidence="9">Regulator of RpoS</fullName>
    </submittedName>
</protein>
<dbReference type="SUPFAM" id="SSF52172">
    <property type="entry name" value="CheY-like"/>
    <property type="match status" value="2"/>
</dbReference>
<accession>A0ABP9X6Q2</accession>
<comment type="caution">
    <text evidence="9">The sequence shown here is derived from an EMBL/GenBank/DDBJ whole genome shotgun (WGS) entry which is preliminary data.</text>
</comment>
<dbReference type="CDD" id="cd01949">
    <property type="entry name" value="GGDEF"/>
    <property type="match status" value="1"/>
</dbReference>
<feature type="domain" description="GGDEF" evidence="8">
    <location>
        <begin position="389"/>
        <end position="542"/>
    </location>
</feature>
<evidence type="ECO:0000256" key="2">
    <source>
        <dbReference type="ARBA" id="ARBA00023012"/>
    </source>
</evidence>
<evidence type="ECO:0000313" key="10">
    <source>
        <dbReference type="Proteomes" id="UP001428290"/>
    </source>
</evidence>
<keyword evidence="4" id="KW-0238">DNA-binding</keyword>
<evidence type="ECO:0000256" key="1">
    <source>
        <dbReference type="ARBA" id="ARBA00022553"/>
    </source>
</evidence>
<dbReference type="PANTHER" id="PTHR48111">
    <property type="entry name" value="REGULATOR OF RPOS"/>
    <property type="match status" value="1"/>
</dbReference>
<feature type="modified residue" description="4-aspartylphosphate" evidence="6">
    <location>
        <position position="164"/>
    </location>
</feature>
<reference evidence="9 10" key="1">
    <citation type="submission" date="2024-02" db="EMBL/GenBank/DDBJ databases">
        <title>Herpetosiphon gulosus NBRC 112829.</title>
        <authorList>
            <person name="Ichikawa N."/>
            <person name="Katano-Makiyama Y."/>
            <person name="Hidaka K."/>
        </authorList>
    </citation>
    <scope>NUCLEOTIDE SEQUENCE [LARGE SCALE GENOMIC DNA]</scope>
    <source>
        <strain evidence="9 10">NBRC 112829</strain>
    </source>
</reference>
<name>A0ABP9X6Q2_9CHLR</name>
<dbReference type="Proteomes" id="UP001428290">
    <property type="component" value="Unassembled WGS sequence"/>
</dbReference>
<dbReference type="SMART" id="SM00448">
    <property type="entry name" value="REC"/>
    <property type="match status" value="2"/>
</dbReference>
<dbReference type="NCBIfam" id="TIGR00254">
    <property type="entry name" value="GGDEF"/>
    <property type="match status" value="1"/>
</dbReference>
<dbReference type="EMBL" id="BAABRU010000020">
    <property type="protein sequence ID" value="GAA5530541.1"/>
    <property type="molecule type" value="Genomic_DNA"/>
</dbReference>
<dbReference type="InterPro" id="IPR011006">
    <property type="entry name" value="CheY-like_superfamily"/>
</dbReference>
<evidence type="ECO:0000313" key="9">
    <source>
        <dbReference type="EMBL" id="GAA5530541.1"/>
    </source>
</evidence>
<evidence type="ECO:0000259" key="8">
    <source>
        <dbReference type="PROSITE" id="PS50887"/>
    </source>
</evidence>
<proteinExistence type="predicted"/>
<organism evidence="9 10">
    <name type="scientific">Herpetosiphon gulosus</name>
    <dbReference type="NCBI Taxonomy" id="1973496"/>
    <lineage>
        <taxon>Bacteria</taxon>
        <taxon>Bacillati</taxon>
        <taxon>Chloroflexota</taxon>
        <taxon>Chloroflexia</taxon>
        <taxon>Herpetosiphonales</taxon>
        <taxon>Herpetosiphonaceae</taxon>
        <taxon>Herpetosiphon</taxon>
    </lineage>
</organism>
<dbReference type="InterPro" id="IPR039420">
    <property type="entry name" value="WalR-like"/>
</dbReference>
<evidence type="ECO:0000259" key="7">
    <source>
        <dbReference type="PROSITE" id="PS50110"/>
    </source>
</evidence>
<dbReference type="Gene3D" id="3.30.70.270">
    <property type="match status" value="1"/>
</dbReference>
<dbReference type="InterPro" id="IPR029787">
    <property type="entry name" value="Nucleotide_cyclase"/>
</dbReference>
<dbReference type="InterPro" id="IPR043128">
    <property type="entry name" value="Rev_trsase/Diguanyl_cyclase"/>
</dbReference>
<evidence type="ECO:0000256" key="5">
    <source>
        <dbReference type="ARBA" id="ARBA00023163"/>
    </source>
</evidence>
<evidence type="ECO:0000256" key="6">
    <source>
        <dbReference type="PROSITE-ProRule" id="PRU00169"/>
    </source>
</evidence>